<sequence>MATNQPACSLAEEDEYIHMEVSSSLSSSNFHCHSISSPPQSREFEFQMSSLSNDTKTTASPADELFYKGKLLPLLLPPRLQMVQTLLQNPTTSTFDCKSKEPFLETYPLSLITSSRTPLTNSNATLDSCNISPSESCRVSSELSPDDYCFEWSSETNSFIGDLPKKSWTKKLKHSSLRQKLKASTAYLKSLFSKSDYTDESFVKPAQNGETESYPKSKDRLSKKPFCRTDNQIYQKCNTLKKSTAKDMVEDGFFNNQRRSFSGVIQWHTTTKFSSSSSTSSSGSSSTSSSFSCSSNGTQDLCLLKRSSSANSEIESSIEGAIAHCRKSQEMSNPRKSASESSEFAVTEIACLIPS</sequence>
<evidence type="ECO:0008006" key="4">
    <source>
        <dbReference type="Google" id="ProtNLM"/>
    </source>
</evidence>
<feature type="region of interest" description="Disordered" evidence="1">
    <location>
        <begin position="325"/>
        <end position="344"/>
    </location>
</feature>
<dbReference type="EMBL" id="JAIWQS010000008">
    <property type="protein sequence ID" value="KAJ8899680.1"/>
    <property type="molecule type" value="Genomic_DNA"/>
</dbReference>
<accession>A0AAV8UAU2</accession>
<evidence type="ECO:0000313" key="2">
    <source>
        <dbReference type="EMBL" id="KAJ8899680.1"/>
    </source>
</evidence>
<dbReference type="PANTHER" id="PTHR33312:SF21">
    <property type="entry name" value="MEMBRANE-ASSOCIATED KINASE REGULATOR 3-RELATED"/>
    <property type="match status" value="1"/>
</dbReference>
<dbReference type="AlphaFoldDB" id="A0AAV8UAU2"/>
<comment type="caution">
    <text evidence="2">The sequence shown here is derived from an EMBL/GenBank/DDBJ whole genome shotgun (WGS) entry which is preliminary data.</text>
</comment>
<dbReference type="Proteomes" id="UP001159364">
    <property type="component" value="Linkage Group LG08"/>
</dbReference>
<reference evidence="2 3" key="1">
    <citation type="submission" date="2021-09" db="EMBL/GenBank/DDBJ databases">
        <title>Genomic insights and catalytic innovation underlie evolution of tropane alkaloids biosynthesis.</title>
        <authorList>
            <person name="Wang Y.-J."/>
            <person name="Tian T."/>
            <person name="Huang J.-P."/>
            <person name="Huang S.-X."/>
        </authorList>
    </citation>
    <scope>NUCLEOTIDE SEQUENCE [LARGE SCALE GENOMIC DNA]</scope>
    <source>
        <strain evidence="2">KIB-2018</strain>
        <tissue evidence="2">Leaf</tissue>
    </source>
</reference>
<feature type="compositionally biased region" description="Polar residues" evidence="1">
    <location>
        <begin position="330"/>
        <end position="344"/>
    </location>
</feature>
<proteinExistence type="predicted"/>
<evidence type="ECO:0000313" key="3">
    <source>
        <dbReference type="Proteomes" id="UP001159364"/>
    </source>
</evidence>
<dbReference type="GO" id="GO:0005886">
    <property type="term" value="C:plasma membrane"/>
    <property type="evidence" value="ECO:0007669"/>
    <property type="project" value="InterPro"/>
</dbReference>
<evidence type="ECO:0000256" key="1">
    <source>
        <dbReference type="SAM" id="MobiDB-lite"/>
    </source>
</evidence>
<gene>
    <name evidence="2" type="ORF">K2173_019378</name>
</gene>
<organism evidence="2 3">
    <name type="scientific">Erythroxylum novogranatense</name>
    <dbReference type="NCBI Taxonomy" id="1862640"/>
    <lineage>
        <taxon>Eukaryota</taxon>
        <taxon>Viridiplantae</taxon>
        <taxon>Streptophyta</taxon>
        <taxon>Embryophyta</taxon>
        <taxon>Tracheophyta</taxon>
        <taxon>Spermatophyta</taxon>
        <taxon>Magnoliopsida</taxon>
        <taxon>eudicotyledons</taxon>
        <taxon>Gunneridae</taxon>
        <taxon>Pentapetalae</taxon>
        <taxon>rosids</taxon>
        <taxon>fabids</taxon>
        <taxon>Malpighiales</taxon>
        <taxon>Erythroxylaceae</taxon>
        <taxon>Erythroxylum</taxon>
    </lineage>
</organism>
<dbReference type="PANTHER" id="PTHR33312">
    <property type="entry name" value="MEMBRANE-ASSOCIATED KINASE REGULATOR 4-RELATED"/>
    <property type="match status" value="1"/>
</dbReference>
<dbReference type="GO" id="GO:0019210">
    <property type="term" value="F:kinase inhibitor activity"/>
    <property type="evidence" value="ECO:0007669"/>
    <property type="project" value="InterPro"/>
</dbReference>
<dbReference type="InterPro" id="IPR039620">
    <property type="entry name" value="BKI1/MAKR1/3/4"/>
</dbReference>
<protein>
    <recommendedName>
        <fullName evidence="4">Membrane-associated kinase regulator 4</fullName>
    </recommendedName>
</protein>
<name>A0AAV8UAU2_9ROSI</name>
<feature type="region of interest" description="Disordered" evidence="1">
    <location>
        <begin position="273"/>
        <end position="295"/>
    </location>
</feature>
<keyword evidence="3" id="KW-1185">Reference proteome</keyword>